<proteinExistence type="predicted"/>
<name>A0A1G7MKT8_CHIFI</name>
<dbReference type="OrthoDB" id="1646880at2"/>
<keyword evidence="4" id="KW-0238">DNA-binding</keyword>
<evidence type="ECO:0000259" key="3">
    <source>
        <dbReference type="PROSITE" id="PS50930"/>
    </source>
</evidence>
<dbReference type="InterPro" id="IPR007492">
    <property type="entry name" value="LytTR_DNA-bd_dom"/>
</dbReference>
<dbReference type="PROSITE" id="PS50930">
    <property type="entry name" value="HTH_LYTTR"/>
    <property type="match status" value="1"/>
</dbReference>
<dbReference type="PANTHER" id="PTHR37299:SF1">
    <property type="entry name" value="STAGE 0 SPORULATION PROTEIN A HOMOLOG"/>
    <property type="match status" value="1"/>
</dbReference>
<dbReference type="InterPro" id="IPR011006">
    <property type="entry name" value="CheY-like_superfamily"/>
</dbReference>
<gene>
    <name evidence="4" type="ORF">SAMN04488121_102455</name>
</gene>
<dbReference type="PANTHER" id="PTHR37299">
    <property type="entry name" value="TRANSCRIPTIONAL REGULATOR-RELATED"/>
    <property type="match status" value="1"/>
</dbReference>
<feature type="domain" description="HTH LytTR-type" evidence="3">
    <location>
        <begin position="152"/>
        <end position="249"/>
    </location>
</feature>
<evidence type="ECO:0000256" key="1">
    <source>
        <dbReference type="PROSITE-ProRule" id="PRU00169"/>
    </source>
</evidence>
<evidence type="ECO:0000313" key="5">
    <source>
        <dbReference type="Proteomes" id="UP000199045"/>
    </source>
</evidence>
<dbReference type="InterPro" id="IPR046947">
    <property type="entry name" value="LytR-like"/>
</dbReference>
<dbReference type="SUPFAM" id="SSF52172">
    <property type="entry name" value="CheY-like"/>
    <property type="match status" value="1"/>
</dbReference>
<accession>A0A1G7MKT8</accession>
<reference evidence="4 5" key="1">
    <citation type="submission" date="2016-10" db="EMBL/GenBank/DDBJ databases">
        <authorList>
            <person name="de Groot N.N."/>
        </authorList>
    </citation>
    <scope>NUCLEOTIDE SEQUENCE [LARGE SCALE GENOMIC DNA]</scope>
    <source>
        <strain evidence="4 5">DSM 527</strain>
    </source>
</reference>
<dbReference type="GO" id="GO:0003677">
    <property type="term" value="F:DNA binding"/>
    <property type="evidence" value="ECO:0007669"/>
    <property type="project" value="UniProtKB-KW"/>
</dbReference>
<dbReference type="Pfam" id="PF00072">
    <property type="entry name" value="Response_reg"/>
    <property type="match status" value="1"/>
</dbReference>
<organism evidence="4 5">
    <name type="scientific">Chitinophaga filiformis</name>
    <name type="common">Myxococcus filiformis</name>
    <name type="synonym">Flexibacter filiformis</name>
    <dbReference type="NCBI Taxonomy" id="104663"/>
    <lineage>
        <taxon>Bacteria</taxon>
        <taxon>Pseudomonadati</taxon>
        <taxon>Bacteroidota</taxon>
        <taxon>Chitinophagia</taxon>
        <taxon>Chitinophagales</taxon>
        <taxon>Chitinophagaceae</taxon>
        <taxon>Chitinophaga</taxon>
    </lineage>
</organism>
<dbReference type="InterPro" id="IPR001789">
    <property type="entry name" value="Sig_transdc_resp-reg_receiver"/>
</dbReference>
<protein>
    <submittedName>
        <fullName evidence="4">DNA-binding response regulator, LytR/AlgR family</fullName>
    </submittedName>
</protein>
<evidence type="ECO:0000313" key="4">
    <source>
        <dbReference type="EMBL" id="SDF61759.1"/>
    </source>
</evidence>
<dbReference type="STRING" id="104663.SAMN04488121_102455"/>
<dbReference type="PROSITE" id="PS50110">
    <property type="entry name" value="RESPONSE_REGULATORY"/>
    <property type="match status" value="1"/>
</dbReference>
<dbReference type="Proteomes" id="UP000199045">
    <property type="component" value="Unassembled WGS sequence"/>
</dbReference>
<dbReference type="Gene3D" id="2.40.50.1020">
    <property type="entry name" value="LytTr DNA-binding domain"/>
    <property type="match status" value="1"/>
</dbReference>
<feature type="domain" description="Response regulatory" evidence="2">
    <location>
        <begin position="16"/>
        <end position="129"/>
    </location>
</feature>
<dbReference type="SMART" id="SM00448">
    <property type="entry name" value="REC"/>
    <property type="match status" value="1"/>
</dbReference>
<dbReference type="AlphaFoldDB" id="A0A1G7MKT8"/>
<dbReference type="RefSeq" id="WP_089830831.1">
    <property type="nucleotide sequence ID" value="NZ_FNBN01000002.1"/>
</dbReference>
<evidence type="ECO:0000259" key="2">
    <source>
        <dbReference type="PROSITE" id="PS50110"/>
    </source>
</evidence>
<dbReference type="EMBL" id="FNBN01000002">
    <property type="protein sequence ID" value="SDF61759.1"/>
    <property type="molecule type" value="Genomic_DNA"/>
</dbReference>
<dbReference type="SMART" id="SM00850">
    <property type="entry name" value="LytTR"/>
    <property type="match status" value="1"/>
</dbReference>
<dbReference type="Pfam" id="PF04397">
    <property type="entry name" value="LytTR"/>
    <property type="match status" value="1"/>
</dbReference>
<dbReference type="Gene3D" id="3.40.50.2300">
    <property type="match status" value="1"/>
</dbReference>
<sequence length="253" mass="28945">MSNANTQRQPERTLLSCFVIDDEQAAINKLEYFIKITQGLDFIGAEKDPLKAHAMLSKEKGLPDVVFLDIEMKGPLGLKLARLVMNKVLVVFTTGHSQFAVEAYRLNAIDYLMKPITYPHFLEAVAKCRLKKETADHIAKDEASLLFLKDSLSGQTTKVNHDDILYIQSIGNYCKIYFTNKSQIMPHMALKQILSQLRSDRFIRIHKSYVINMKHIQFYEGNGTIKIVNDIKLEVGRTFKKDLKEKIKEAHGK</sequence>
<dbReference type="GO" id="GO:0000156">
    <property type="term" value="F:phosphorelay response regulator activity"/>
    <property type="evidence" value="ECO:0007669"/>
    <property type="project" value="InterPro"/>
</dbReference>
<keyword evidence="1" id="KW-0597">Phosphoprotein</keyword>
<feature type="modified residue" description="4-aspartylphosphate" evidence="1">
    <location>
        <position position="69"/>
    </location>
</feature>